<comment type="caution">
    <text evidence="2">The sequence shown here is derived from an EMBL/GenBank/DDBJ whole genome shotgun (WGS) entry which is preliminary data.</text>
</comment>
<reference evidence="2 3" key="1">
    <citation type="submission" date="2024-05" db="EMBL/GenBank/DDBJ databases">
        <title>Microbispora sp.ZYX-F-249.</title>
        <authorList>
            <person name="Xie H."/>
        </authorList>
    </citation>
    <scope>NUCLEOTIDE SEQUENCE [LARGE SCALE GENOMIC DNA]</scope>
    <source>
        <strain evidence="2 3">ZYX-F-249</strain>
    </source>
</reference>
<dbReference type="Gene3D" id="3.40.50.620">
    <property type="entry name" value="HUPs"/>
    <property type="match status" value="1"/>
</dbReference>
<sequence length="598" mass="66019">MEFVVLPDSPAANEIEDLLPASLREKVLRHPSGRPWLVGRWRDADVVLAESPHGGIALLGTSAVAEEDLSDRLRRLRTVRDLDALSRSISGSFHLIGSVGGQVRAQGTISTARQIFYGTVLGVTVAADRPQTIAQLTSAWIDEERLALHLLTPFGAPWPLSENSLWKGVRALRPGCYLRMTSDGAGNVEPWWAPPAPEVSLADGAGMVRDALRAAVAARSHRAETISSDFSGGMDSTALCFLAAANPGRLVTVHYEAAGDLNDDKVWADRCRAELPHAEHVVLSRGTGPALYAPLSTARLDLEGPVPLARPRARLEHVLKLVADMGSTRHMQGSGGDELFHTTTTGVYTMSRQTPWRSLRHIRSARARYRWSPSDTIRRFSTMKPYPRWLAWNADQIDDQRLWGDETGWEIVPRMPPWATEDAVRTARRLLYELAEEQPAPFSALPVQHEMVRSVQATGWNIRGVSRMAEQFGVSLEAPYLDDLVLDAALSVRLEDRLSTARAKPVLAAAMRGLVPYVLDRQTKGDGSAEFYEGLRMHRQRLWEICGDSHLARMGLIDPGGLRSVLFEEHADARPFMPFDTTLGVELWLRSLSGEAIG</sequence>
<accession>A0ABV0AIQ3</accession>
<dbReference type="RefSeq" id="WP_346225270.1">
    <property type="nucleotide sequence ID" value="NZ_JBDJAW010000005.1"/>
</dbReference>
<dbReference type="Proteomes" id="UP001447516">
    <property type="component" value="Unassembled WGS sequence"/>
</dbReference>
<name>A0ABV0AIQ3_9ACTN</name>
<evidence type="ECO:0000259" key="1">
    <source>
        <dbReference type="Pfam" id="PF00733"/>
    </source>
</evidence>
<organism evidence="2 3">
    <name type="scientific">Microbispora maris</name>
    <dbReference type="NCBI Taxonomy" id="3144104"/>
    <lineage>
        <taxon>Bacteria</taxon>
        <taxon>Bacillati</taxon>
        <taxon>Actinomycetota</taxon>
        <taxon>Actinomycetes</taxon>
        <taxon>Streptosporangiales</taxon>
        <taxon>Streptosporangiaceae</taxon>
        <taxon>Microbispora</taxon>
    </lineage>
</organism>
<gene>
    <name evidence="2" type="ORF">AAH991_08880</name>
</gene>
<evidence type="ECO:0000313" key="2">
    <source>
        <dbReference type="EMBL" id="MEN3535208.1"/>
    </source>
</evidence>
<dbReference type="EMBL" id="JBDJAW010000005">
    <property type="protein sequence ID" value="MEN3535208.1"/>
    <property type="molecule type" value="Genomic_DNA"/>
</dbReference>
<protein>
    <submittedName>
        <fullName evidence="2">Asparagine synthase-related protein</fullName>
    </submittedName>
</protein>
<proteinExistence type="predicted"/>
<evidence type="ECO:0000313" key="3">
    <source>
        <dbReference type="Proteomes" id="UP001447516"/>
    </source>
</evidence>
<feature type="domain" description="Asparagine synthetase" evidence="1">
    <location>
        <begin position="208"/>
        <end position="590"/>
    </location>
</feature>
<dbReference type="Pfam" id="PF00733">
    <property type="entry name" value="Asn_synthase"/>
    <property type="match status" value="1"/>
</dbReference>
<keyword evidence="3" id="KW-1185">Reference proteome</keyword>
<dbReference type="InterPro" id="IPR001962">
    <property type="entry name" value="Asn_synthase"/>
</dbReference>
<dbReference type="SUPFAM" id="SSF52402">
    <property type="entry name" value="Adenine nucleotide alpha hydrolases-like"/>
    <property type="match status" value="1"/>
</dbReference>
<dbReference type="InterPro" id="IPR014729">
    <property type="entry name" value="Rossmann-like_a/b/a_fold"/>
</dbReference>